<evidence type="ECO:0000256" key="3">
    <source>
        <dbReference type="ARBA" id="ARBA00022821"/>
    </source>
</evidence>
<feature type="domain" description="Disease resistance protein At4g27190-like leucine-rich repeats" evidence="7">
    <location>
        <begin position="726"/>
        <end position="859"/>
    </location>
</feature>
<keyword evidence="2" id="KW-0547">Nucleotide-binding</keyword>
<evidence type="ECO:0000259" key="6">
    <source>
        <dbReference type="Pfam" id="PF00931"/>
    </source>
</evidence>
<evidence type="ECO:0000313" key="9">
    <source>
        <dbReference type="Proteomes" id="UP000237347"/>
    </source>
</evidence>
<dbReference type="PANTHER" id="PTHR33463:SF215">
    <property type="entry name" value="NB-ARC DOMAIN DISEASE RESISTANCE PROTEIN"/>
    <property type="match status" value="1"/>
</dbReference>
<evidence type="ECO:0000313" key="8">
    <source>
        <dbReference type="EMBL" id="KAK7815744.1"/>
    </source>
</evidence>
<dbReference type="InterPro" id="IPR050905">
    <property type="entry name" value="Plant_NBS-LRR"/>
</dbReference>
<evidence type="ECO:0000259" key="7">
    <source>
        <dbReference type="Pfam" id="PF23247"/>
    </source>
</evidence>
<feature type="domain" description="Disease resistance protein At4g27190-like leucine-rich repeats" evidence="7">
    <location>
        <begin position="966"/>
        <end position="1075"/>
    </location>
</feature>
<name>A0AAW0IN57_QUESU</name>
<feature type="domain" description="Disease resistance protein At4g27190-like leucine-rich repeats" evidence="7">
    <location>
        <begin position="1362"/>
        <end position="1492"/>
    </location>
</feature>
<dbReference type="EMBL" id="PKMF04000982">
    <property type="protein sequence ID" value="KAK7815744.1"/>
    <property type="molecule type" value="Genomic_DNA"/>
</dbReference>
<gene>
    <name evidence="8" type="ORF">CFP56_001130</name>
</gene>
<dbReference type="PROSITE" id="PS51450">
    <property type="entry name" value="LRR"/>
    <property type="match status" value="1"/>
</dbReference>
<dbReference type="InterPro" id="IPR057135">
    <property type="entry name" value="At4g27190-like_LRR"/>
</dbReference>
<accession>A0AAW0IN57</accession>
<keyword evidence="9" id="KW-1185">Reference proteome</keyword>
<evidence type="ECO:0000256" key="2">
    <source>
        <dbReference type="ARBA" id="ARBA00022741"/>
    </source>
</evidence>
<keyword evidence="4" id="KW-0067">ATP-binding</keyword>
<feature type="domain" description="Disease resistance protein At4g27190-like leucine-rich repeats" evidence="7">
    <location>
        <begin position="1116"/>
        <end position="1264"/>
    </location>
</feature>
<sequence>MEILISIAAKIAEYTVEPVGQWLCYSFHFSTNIENMKNRVMELKAARERVQHRVIEAINNVEEIEVDVNMWLTKVDDILRKAEEVLDDEEKPKTSSSKMACPNLKLRHKHSKKAKKIVQEIDELKNCRFDKVSYRPASKGSVTTTNMDYVTFESRRSTVEELMEALVDANINMIGVWGMAGVGKSTLIREVAMKVKEKKLFDEVAIATVTHKPDLLQIQGEIADKLDLKLDKETLSGRADLLSERLAKEKILVILDDVWEKLDLNEIGIPNDGCKIVVTSRNRDILSSEMGAQKDFGLEVLPKEEAWRLFEKLSGDSLKESNLRSKAMEVSIACAGLPLALVTVAKALKNKYFFEWEDALRQLRRPSPRNQKRMQEVIYSAIKLSYSHLESPELKSFFLFCAQNQVFSTIYYKDLLKECFGLHLFHGISTLEEARNRIYTLFRSLKDSGLLLDAPDTDEDVGMHDLTRDVALLIAYETQNVLMMRGEGLVEWPDEDDMKMCTAIFVYNRDIHELPDRLECPELKCLNVYAKDRGGSFKISDTLFKGMRKLEVLDLTYMRLSSLPSSLNLLTNLRTLCLDQCVLGDIALIGEIKNLEILSLIYSEFKQLPREIGFLTYLRMLDLSNCEKLQVIPANVLSRLILLEELYVGNSFTQWEVGPNNERASLAELKHLSRLSTLEVHIPDSNMMPKDLLFEKLRRYKIFIGDVWDWSDKHENSRVLKLKLNTCNQLESGIEMLFNGIEDLCLDELNFVKSIVYELDMKGFQQLKRLHVQNNAEIKYIIHSRGLVIDDVVFPALEIFSLKNMINLEGICDAQLPLTSFHDIRIMKVERCEKLKFVFSSSIAKGLSQLQELEIKECNIMRAIVVKEDGELEDRDVILFPQIRQLKLQCLPKLVSFLSTQNSIITDVGEIIHEDEVDFQEIPRTGMQPLFNEEVVFPNLETLELSSIHSEEILLHNQHRAGSFFKLTDPRFQNLYKLNMKGYGNLKYLLSSSTATFMVQLKYLDIEDCKVMEEVLLTEDLGEEQIIPKVLFPQLEHLNLKDLPVLKRFCIGTNLRFPSLKDLWIEKCPKLESFVFKPVSSGMTLSKEIKEVNSEEISQTSMQPLFNEQVAFPSLETMRILHLENLKIIWHDQLAEDSFFKLQSLFVQYCENLVNIFESNMLTRFQSLERLYVAYCGSLQEVFELQRHNVRESHVVTVIPLKSLILRRLPKMKQVWNKDPQGIFSFQNLQEICVWECESLQSLFPASVARFLMQLEDLRIENCGVEEIVSREEIAKAAARFVFPKVTLLVLRKLPKLKWFCWGLHTSKWPLLKKLEVNACDQIEIFASKILNFQETVEQSQLETSIQQPLFLVEEGTLFPNLEVLTLSGDFNMKETQCDQLLEESLYKLKDLSIAGYLAVSDWINFLKRLHSLEKLFVRLTSWEEIFPYEELFDQENNATILAQLRELELYELPTLTHLWKEDTQTSPILYNLENLIVSFCDKLKILVPSSISFQNLTNLEILKCHGLINLVTSSTAKSLAQLKKMSVSECERITEVVVGEGGEVSEVITFTQLIYLKLDSLPNLASFCSESYSFNFPSLEEVIVRQCPEMKTFSHGPLGTPKLEQVQATQEDEWHWK</sequence>
<dbReference type="SUPFAM" id="SSF52058">
    <property type="entry name" value="L domain-like"/>
    <property type="match status" value="2"/>
</dbReference>
<dbReference type="InterPro" id="IPR032675">
    <property type="entry name" value="LRR_dom_sf"/>
</dbReference>
<comment type="caution">
    <text evidence="8">The sequence shown here is derived from an EMBL/GenBank/DDBJ whole genome shotgun (WGS) entry which is preliminary data.</text>
</comment>
<organism evidence="8 9">
    <name type="scientific">Quercus suber</name>
    <name type="common">Cork oak</name>
    <dbReference type="NCBI Taxonomy" id="58331"/>
    <lineage>
        <taxon>Eukaryota</taxon>
        <taxon>Viridiplantae</taxon>
        <taxon>Streptophyta</taxon>
        <taxon>Embryophyta</taxon>
        <taxon>Tracheophyta</taxon>
        <taxon>Spermatophyta</taxon>
        <taxon>Magnoliopsida</taxon>
        <taxon>eudicotyledons</taxon>
        <taxon>Gunneridae</taxon>
        <taxon>Pentapetalae</taxon>
        <taxon>rosids</taxon>
        <taxon>fabids</taxon>
        <taxon>Fagales</taxon>
        <taxon>Fagaceae</taxon>
        <taxon>Quercus</taxon>
    </lineage>
</organism>
<dbReference type="InterPro" id="IPR042197">
    <property type="entry name" value="Apaf_helical"/>
</dbReference>
<keyword evidence="5" id="KW-0175">Coiled coil</keyword>
<comment type="similarity">
    <text evidence="1">Belongs to the disease resistance NB-LRR family.</text>
</comment>
<keyword evidence="3" id="KW-0611">Plant defense</keyword>
<dbReference type="Proteomes" id="UP000237347">
    <property type="component" value="Unassembled WGS sequence"/>
</dbReference>
<proteinExistence type="inferred from homology"/>
<dbReference type="Pfam" id="PF00931">
    <property type="entry name" value="NB-ARC"/>
    <property type="match status" value="1"/>
</dbReference>
<dbReference type="Gene3D" id="3.40.50.300">
    <property type="entry name" value="P-loop containing nucleotide triphosphate hydrolases"/>
    <property type="match status" value="1"/>
</dbReference>
<feature type="non-terminal residue" evidence="8">
    <location>
        <position position="1618"/>
    </location>
</feature>
<dbReference type="SUPFAM" id="SSF52047">
    <property type="entry name" value="RNI-like"/>
    <property type="match status" value="1"/>
</dbReference>
<feature type="domain" description="NB-ARC" evidence="6">
    <location>
        <begin position="157"/>
        <end position="314"/>
    </location>
</feature>
<dbReference type="InterPro" id="IPR027417">
    <property type="entry name" value="P-loop_NTPase"/>
</dbReference>
<dbReference type="GO" id="GO:0005524">
    <property type="term" value="F:ATP binding"/>
    <property type="evidence" value="ECO:0007669"/>
    <property type="project" value="UniProtKB-KW"/>
</dbReference>
<dbReference type="PANTHER" id="PTHR33463">
    <property type="entry name" value="NB-ARC DOMAIN-CONTAINING PROTEIN-RELATED"/>
    <property type="match status" value="1"/>
</dbReference>
<dbReference type="Pfam" id="PF23247">
    <property type="entry name" value="LRR_RPS2"/>
    <property type="match status" value="4"/>
</dbReference>
<dbReference type="Gene3D" id="1.10.8.430">
    <property type="entry name" value="Helical domain of apoptotic protease-activating factors"/>
    <property type="match status" value="1"/>
</dbReference>
<reference evidence="8 9" key="1">
    <citation type="journal article" date="2018" name="Sci. Data">
        <title>The draft genome sequence of cork oak.</title>
        <authorList>
            <person name="Ramos A.M."/>
            <person name="Usie A."/>
            <person name="Barbosa P."/>
            <person name="Barros P.M."/>
            <person name="Capote T."/>
            <person name="Chaves I."/>
            <person name="Simoes F."/>
            <person name="Abreu I."/>
            <person name="Carrasquinho I."/>
            <person name="Faro C."/>
            <person name="Guimaraes J.B."/>
            <person name="Mendonca D."/>
            <person name="Nobrega F."/>
            <person name="Rodrigues L."/>
            <person name="Saibo N.J.M."/>
            <person name="Varela M.C."/>
            <person name="Egas C."/>
            <person name="Matos J."/>
            <person name="Miguel C.M."/>
            <person name="Oliveira M.M."/>
            <person name="Ricardo C.P."/>
            <person name="Goncalves S."/>
        </authorList>
    </citation>
    <scope>NUCLEOTIDE SEQUENCE [LARGE SCALE GENOMIC DNA]</scope>
    <source>
        <strain evidence="9">cv. HL8</strain>
    </source>
</reference>
<evidence type="ECO:0000256" key="4">
    <source>
        <dbReference type="ARBA" id="ARBA00022840"/>
    </source>
</evidence>
<evidence type="ECO:0000256" key="5">
    <source>
        <dbReference type="SAM" id="Coils"/>
    </source>
</evidence>
<dbReference type="GO" id="GO:0006952">
    <property type="term" value="P:defense response"/>
    <property type="evidence" value="ECO:0007669"/>
    <property type="project" value="UniProtKB-KW"/>
</dbReference>
<dbReference type="Gene3D" id="3.80.10.10">
    <property type="entry name" value="Ribonuclease Inhibitor"/>
    <property type="match status" value="3"/>
</dbReference>
<dbReference type="PRINTS" id="PR00364">
    <property type="entry name" value="DISEASERSIST"/>
</dbReference>
<dbReference type="GO" id="GO:0043531">
    <property type="term" value="F:ADP binding"/>
    <property type="evidence" value="ECO:0007669"/>
    <property type="project" value="InterPro"/>
</dbReference>
<dbReference type="InterPro" id="IPR002182">
    <property type="entry name" value="NB-ARC"/>
</dbReference>
<feature type="coiled-coil region" evidence="5">
    <location>
        <begin position="33"/>
        <end position="67"/>
    </location>
</feature>
<dbReference type="InterPro" id="IPR001611">
    <property type="entry name" value="Leu-rich_rpt"/>
</dbReference>
<evidence type="ECO:0000256" key="1">
    <source>
        <dbReference type="ARBA" id="ARBA00008894"/>
    </source>
</evidence>
<dbReference type="SUPFAM" id="SSF52540">
    <property type="entry name" value="P-loop containing nucleoside triphosphate hydrolases"/>
    <property type="match status" value="1"/>
</dbReference>
<protein>
    <submittedName>
        <fullName evidence="8">Disease resistance protein</fullName>
    </submittedName>
</protein>